<dbReference type="Gene3D" id="2.10.70.10">
    <property type="entry name" value="Complement Module, domain 1"/>
    <property type="match status" value="2"/>
</dbReference>
<dbReference type="GO" id="GO:0006956">
    <property type="term" value="P:complement activation"/>
    <property type="evidence" value="ECO:0007669"/>
    <property type="project" value="TreeGrafter"/>
</dbReference>
<dbReference type="PANTHER" id="PTHR45785:SF7">
    <property type="entry name" value="COMPLEMENT FACTOR H"/>
    <property type="match status" value="1"/>
</dbReference>
<dbReference type="InterPro" id="IPR051503">
    <property type="entry name" value="ComplSys_Reg/VirEntry_Med"/>
</dbReference>
<feature type="signal peptide" evidence="5">
    <location>
        <begin position="1"/>
        <end position="18"/>
    </location>
</feature>
<dbReference type="KEGG" id="pvt:110091711"/>
<keyword evidence="1 4" id="KW-0768">Sushi</keyword>
<feature type="chain" id="PRO_5027109430" evidence="5">
    <location>
        <begin position="19"/>
        <end position="147"/>
    </location>
</feature>
<comment type="caution">
    <text evidence="4">Lacks conserved residue(s) required for the propagation of feature annotation.</text>
</comment>
<evidence type="ECO:0000256" key="3">
    <source>
        <dbReference type="ARBA" id="ARBA00023157"/>
    </source>
</evidence>
<dbReference type="PROSITE" id="PS50923">
    <property type="entry name" value="SUSHI"/>
    <property type="match status" value="1"/>
</dbReference>
<dbReference type="CTD" id="3080"/>
<reference evidence="8" key="1">
    <citation type="submission" date="2025-08" db="UniProtKB">
        <authorList>
            <consortium name="RefSeq"/>
        </authorList>
    </citation>
    <scope>IDENTIFICATION</scope>
</reference>
<evidence type="ECO:0000259" key="6">
    <source>
        <dbReference type="PROSITE" id="PS50923"/>
    </source>
</evidence>
<evidence type="ECO:0000256" key="2">
    <source>
        <dbReference type="ARBA" id="ARBA00022729"/>
    </source>
</evidence>
<dbReference type="InParanoid" id="A0A6J0VHA0"/>
<keyword evidence="7" id="KW-1185">Reference proteome</keyword>
<dbReference type="Pfam" id="PF00084">
    <property type="entry name" value="Sushi"/>
    <property type="match status" value="2"/>
</dbReference>
<accession>A0A6J0VHA0</accession>
<feature type="disulfide bond" evidence="4">
    <location>
        <begin position="24"/>
        <end position="67"/>
    </location>
</feature>
<evidence type="ECO:0000313" key="7">
    <source>
        <dbReference type="Proteomes" id="UP001652642"/>
    </source>
</evidence>
<sequence length="147" mass="16765">MKNLLFFIVPFLLWTCSASPVGKCSRPPPVQDGDILEMPQTLYFTGAKVTYKCQRHYVMKGSPDVRCENGHWTETPVCIVPCIITGEEMDQNHIHLRWRNEKKLYVESGEVVEFACKTGYQPEASSSVFRAHCTEGNLEYPRCMQAS</sequence>
<dbReference type="GO" id="GO:0005615">
    <property type="term" value="C:extracellular space"/>
    <property type="evidence" value="ECO:0007669"/>
    <property type="project" value="TreeGrafter"/>
</dbReference>
<evidence type="ECO:0000313" key="8">
    <source>
        <dbReference type="RefSeq" id="XP_020671588.1"/>
    </source>
</evidence>
<evidence type="ECO:0000256" key="1">
    <source>
        <dbReference type="ARBA" id="ARBA00022659"/>
    </source>
</evidence>
<keyword evidence="2 5" id="KW-0732">Signal</keyword>
<dbReference type="RefSeq" id="XP_020671588.1">
    <property type="nucleotide sequence ID" value="XM_020815929.2"/>
</dbReference>
<protein>
    <submittedName>
        <fullName evidence="8">Complement factor H-related protein 2</fullName>
    </submittedName>
</protein>
<evidence type="ECO:0000256" key="5">
    <source>
        <dbReference type="SAM" id="SignalP"/>
    </source>
</evidence>
<keyword evidence="3 4" id="KW-1015">Disulfide bond</keyword>
<dbReference type="PANTHER" id="PTHR45785">
    <property type="entry name" value="COMPLEMENT FACTOR H-RELATED"/>
    <property type="match status" value="1"/>
</dbReference>
<feature type="domain" description="Sushi" evidence="6">
    <location>
        <begin position="22"/>
        <end position="80"/>
    </location>
</feature>
<dbReference type="AlphaFoldDB" id="A0A6J0VHA0"/>
<name>A0A6J0VHA0_9SAUR</name>
<dbReference type="InterPro" id="IPR035976">
    <property type="entry name" value="Sushi/SCR/CCP_sf"/>
</dbReference>
<dbReference type="FunFam" id="2.10.70.10:FF:000060">
    <property type="entry name" value="Complement inhibitory factor H"/>
    <property type="match status" value="1"/>
</dbReference>
<evidence type="ECO:0000256" key="4">
    <source>
        <dbReference type="PROSITE-ProRule" id="PRU00302"/>
    </source>
</evidence>
<proteinExistence type="predicted"/>
<dbReference type="GO" id="GO:0001851">
    <property type="term" value="F:complement component C3b binding"/>
    <property type="evidence" value="ECO:0007669"/>
    <property type="project" value="TreeGrafter"/>
</dbReference>
<dbReference type="OrthoDB" id="10051774at2759"/>
<gene>
    <name evidence="8" type="primary">CFHR2</name>
</gene>
<dbReference type="CDD" id="cd00033">
    <property type="entry name" value="CCP"/>
    <property type="match status" value="1"/>
</dbReference>
<dbReference type="InterPro" id="IPR000436">
    <property type="entry name" value="Sushi_SCR_CCP_dom"/>
</dbReference>
<organism evidence="7 8">
    <name type="scientific">Pogona vitticeps</name>
    <name type="common">central bearded dragon</name>
    <dbReference type="NCBI Taxonomy" id="103695"/>
    <lineage>
        <taxon>Eukaryota</taxon>
        <taxon>Metazoa</taxon>
        <taxon>Chordata</taxon>
        <taxon>Craniata</taxon>
        <taxon>Vertebrata</taxon>
        <taxon>Euteleostomi</taxon>
        <taxon>Lepidosauria</taxon>
        <taxon>Squamata</taxon>
        <taxon>Bifurcata</taxon>
        <taxon>Unidentata</taxon>
        <taxon>Episquamata</taxon>
        <taxon>Toxicofera</taxon>
        <taxon>Iguania</taxon>
        <taxon>Acrodonta</taxon>
        <taxon>Agamidae</taxon>
        <taxon>Amphibolurinae</taxon>
        <taxon>Pogona</taxon>
    </lineage>
</organism>
<dbReference type="Proteomes" id="UP001652642">
    <property type="component" value="Chromosome 4"/>
</dbReference>
<dbReference type="SUPFAM" id="SSF57535">
    <property type="entry name" value="Complement control module/SCR domain"/>
    <property type="match status" value="2"/>
</dbReference>
<dbReference type="SMART" id="SM00032">
    <property type="entry name" value="CCP"/>
    <property type="match status" value="2"/>
</dbReference>